<feature type="signal peptide" evidence="4">
    <location>
        <begin position="1"/>
        <end position="20"/>
    </location>
</feature>
<feature type="domain" description="Pectinesterase inhibitor" evidence="5">
    <location>
        <begin position="21"/>
        <end position="172"/>
    </location>
</feature>
<evidence type="ECO:0000256" key="1">
    <source>
        <dbReference type="ARBA" id="ARBA00022729"/>
    </source>
</evidence>
<proteinExistence type="inferred from homology"/>
<name>A0AAV0Z6T9_VICFA</name>
<sequence length="178" mass="19556">MIRFAILVVLFLFCFTSSLATNKVDVEAICKKSKNPSFCDNLLKSKPGGVGGDLGSLAQYTIEVLRTDVSNTITLITKLIEESGSDPMKQTQYKNCLSLFGMEEGALGEIEEVLQMLKNSDYNGMNLHMSIVQTNVDECLSGDSEDSSTQNNPELSKNVAVVDQVAQIILIMSNMFRK</sequence>
<dbReference type="PANTHER" id="PTHR36710">
    <property type="entry name" value="PECTINESTERASE INHIBITOR-LIKE"/>
    <property type="match status" value="1"/>
</dbReference>
<dbReference type="Gene3D" id="1.20.140.40">
    <property type="entry name" value="Invertase/pectin methylesterase inhibitor family protein"/>
    <property type="match status" value="1"/>
</dbReference>
<comment type="similarity">
    <text evidence="3">Belongs to the PMEI family.</text>
</comment>
<keyword evidence="7" id="KW-1185">Reference proteome</keyword>
<dbReference type="Pfam" id="PF04043">
    <property type="entry name" value="PMEI"/>
    <property type="match status" value="1"/>
</dbReference>
<dbReference type="InterPro" id="IPR052421">
    <property type="entry name" value="PCW_Enzyme_Inhibitor"/>
</dbReference>
<evidence type="ECO:0000313" key="6">
    <source>
        <dbReference type="EMBL" id="CAI8593984.1"/>
    </source>
</evidence>
<dbReference type="InterPro" id="IPR035513">
    <property type="entry name" value="Invertase/methylesterase_inhib"/>
</dbReference>
<dbReference type="PANTHER" id="PTHR36710:SF20">
    <property type="entry name" value="PECTINESTERASE INHIBITOR DOMAIN PROTEIN"/>
    <property type="match status" value="1"/>
</dbReference>
<dbReference type="GO" id="GO:0046910">
    <property type="term" value="F:pectinesterase inhibitor activity"/>
    <property type="evidence" value="ECO:0007669"/>
    <property type="project" value="InterPro"/>
</dbReference>
<reference evidence="6 7" key="1">
    <citation type="submission" date="2023-01" db="EMBL/GenBank/DDBJ databases">
        <authorList>
            <person name="Kreplak J."/>
        </authorList>
    </citation>
    <scope>NUCLEOTIDE SEQUENCE [LARGE SCALE GENOMIC DNA]</scope>
</reference>
<evidence type="ECO:0000259" key="5">
    <source>
        <dbReference type="SMART" id="SM00856"/>
    </source>
</evidence>
<gene>
    <name evidence="6" type="ORF">VFH_I118440</name>
</gene>
<dbReference type="InterPro" id="IPR006501">
    <property type="entry name" value="Pectinesterase_inhib_dom"/>
</dbReference>
<keyword evidence="2" id="KW-1015">Disulfide bond</keyword>
<protein>
    <recommendedName>
        <fullName evidence="5">Pectinesterase inhibitor domain-containing protein</fullName>
    </recommendedName>
</protein>
<evidence type="ECO:0000256" key="4">
    <source>
        <dbReference type="SAM" id="SignalP"/>
    </source>
</evidence>
<dbReference type="NCBIfam" id="TIGR01614">
    <property type="entry name" value="PME_inhib"/>
    <property type="match status" value="1"/>
</dbReference>
<evidence type="ECO:0000256" key="2">
    <source>
        <dbReference type="ARBA" id="ARBA00023157"/>
    </source>
</evidence>
<evidence type="ECO:0000313" key="7">
    <source>
        <dbReference type="Proteomes" id="UP001157006"/>
    </source>
</evidence>
<dbReference type="FunFam" id="1.20.140.40:FF:000008">
    <property type="entry name" value="Invertase/pectin methylesterase inhibitor family protein"/>
    <property type="match status" value="1"/>
</dbReference>
<dbReference type="Proteomes" id="UP001157006">
    <property type="component" value="Chromosome 1S"/>
</dbReference>
<feature type="chain" id="PRO_5043370570" description="Pectinesterase inhibitor domain-containing protein" evidence="4">
    <location>
        <begin position="21"/>
        <end position="178"/>
    </location>
</feature>
<accession>A0AAV0Z6T9</accession>
<dbReference type="AlphaFoldDB" id="A0AAV0Z6T9"/>
<organism evidence="6 7">
    <name type="scientific">Vicia faba</name>
    <name type="common">Broad bean</name>
    <name type="synonym">Faba vulgaris</name>
    <dbReference type="NCBI Taxonomy" id="3906"/>
    <lineage>
        <taxon>Eukaryota</taxon>
        <taxon>Viridiplantae</taxon>
        <taxon>Streptophyta</taxon>
        <taxon>Embryophyta</taxon>
        <taxon>Tracheophyta</taxon>
        <taxon>Spermatophyta</taxon>
        <taxon>Magnoliopsida</taxon>
        <taxon>eudicotyledons</taxon>
        <taxon>Gunneridae</taxon>
        <taxon>Pentapetalae</taxon>
        <taxon>rosids</taxon>
        <taxon>fabids</taxon>
        <taxon>Fabales</taxon>
        <taxon>Fabaceae</taxon>
        <taxon>Papilionoideae</taxon>
        <taxon>50 kb inversion clade</taxon>
        <taxon>NPAAA clade</taxon>
        <taxon>Hologalegina</taxon>
        <taxon>IRL clade</taxon>
        <taxon>Fabeae</taxon>
        <taxon>Vicia</taxon>
    </lineage>
</organism>
<dbReference type="InterPro" id="IPR034086">
    <property type="entry name" value="PMEI_plant"/>
</dbReference>
<dbReference type="SMART" id="SM00856">
    <property type="entry name" value="PMEI"/>
    <property type="match status" value="1"/>
</dbReference>
<keyword evidence="1 4" id="KW-0732">Signal</keyword>
<dbReference type="CDD" id="cd15797">
    <property type="entry name" value="PMEI"/>
    <property type="match status" value="1"/>
</dbReference>
<evidence type="ECO:0000256" key="3">
    <source>
        <dbReference type="ARBA" id="ARBA00038471"/>
    </source>
</evidence>
<dbReference type="EMBL" id="OX451735">
    <property type="protein sequence ID" value="CAI8593984.1"/>
    <property type="molecule type" value="Genomic_DNA"/>
</dbReference>
<dbReference type="SUPFAM" id="SSF101148">
    <property type="entry name" value="Plant invertase/pectin methylesterase inhibitor"/>
    <property type="match status" value="1"/>
</dbReference>